<dbReference type="AlphaFoldDB" id="A0A6P1UXY7"/>
<evidence type="ECO:0000313" key="15">
    <source>
        <dbReference type="Proteomes" id="UP000464389"/>
    </source>
</evidence>
<organism evidence="14 15">
    <name type="scientific">Klebsiella michiganensis</name>
    <dbReference type="NCBI Taxonomy" id="1134687"/>
    <lineage>
        <taxon>Bacteria</taxon>
        <taxon>Pseudomonadati</taxon>
        <taxon>Pseudomonadota</taxon>
        <taxon>Gammaproteobacteria</taxon>
        <taxon>Enterobacterales</taxon>
        <taxon>Enterobacteriaceae</taxon>
        <taxon>Klebsiella/Raoultella group</taxon>
        <taxon>Klebsiella</taxon>
    </lineage>
</organism>
<dbReference type="PROSITE" id="PS50902">
    <property type="entry name" value="FLAVODOXIN_LIKE"/>
    <property type="match status" value="1"/>
</dbReference>
<evidence type="ECO:0000256" key="3">
    <source>
        <dbReference type="ARBA" id="ARBA00022630"/>
    </source>
</evidence>
<dbReference type="FunFam" id="3.40.50.360:FF:000017">
    <property type="entry name" value="Protoporphyrinogen oxidase (PPO)"/>
    <property type="match status" value="1"/>
</dbReference>
<evidence type="ECO:0000256" key="1">
    <source>
        <dbReference type="ARBA" id="ARBA00004370"/>
    </source>
</evidence>
<dbReference type="PANTHER" id="PTHR38030:SF2">
    <property type="entry name" value="PROTOPORPHYRINOGEN IX DEHYDROGENASE [QUINONE]"/>
    <property type="match status" value="1"/>
</dbReference>
<evidence type="ECO:0000256" key="5">
    <source>
        <dbReference type="ARBA" id="ARBA00022741"/>
    </source>
</evidence>
<comment type="catalytic activity">
    <reaction evidence="10 12">
        <text>protoporphyrinogen IX + 3 a quinone = protoporphyrin IX + 3 a quinol</text>
        <dbReference type="Rhea" id="RHEA:65032"/>
        <dbReference type="ChEBI" id="CHEBI:24646"/>
        <dbReference type="ChEBI" id="CHEBI:57306"/>
        <dbReference type="ChEBI" id="CHEBI:57307"/>
        <dbReference type="ChEBI" id="CHEBI:132124"/>
        <dbReference type="EC" id="1.3.5.3"/>
    </reaction>
</comment>
<evidence type="ECO:0000256" key="9">
    <source>
        <dbReference type="ARBA" id="ARBA00050227"/>
    </source>
</evidence>
<dbReference type="NCBIfam" id="NF008316">
    <property type="entry name" value="PRK11104.1"/>
    <property type="match status" value="1"/>
</dbReference>
<keyword evidence="8 12" id="KW-0627">Porphyrin biosynthesis</keyword>
<dbReference type="GO" id="GO:0009055">
    <property type="term" value="F:electron transfer activity"/>
    <property type="evidence" value="ECO:0007669"/>
    <property type="project" value="InterPro"/>
</dbReference>
<dbReference type="InterPro" id="IPR044264">
    <property type="entry name" value="HemG"/>
</dbReference>
<evidence type="ECO:0000256" key="10">
    <source>
        <dbReference type="ARBA" id="ARBA00051533"/>
    </source>
</evidence>
<dbReference type="GO" id="GO:0004729">
    <property type="term" value="F:oxygen-dependent protoporphyrinogen oxidase activity"/>
    <property type="evidence" value="ECO:0007669"/>
    <property type="project" value="InterPro"/>
</dbReference>
<evidence type="ECO:0000259" key="13">
    <source>
        <dbReference type="PROSITE" id="PS50902"/>
    </source>
</evidence>
<dbReference type="GO" id="GO:0006782">
    <property type="term" value="P:protoporphyrinogen IX biosynthetic process"/>
    <property type="evidence" value="ECO:0007669"/>
    <property type="project" value="UniProtKB-UniRule"/>
</dbReference>
<dbReference type="SUPFAM" id="SSF52218">
    <property type="entry name" value="Flavoproteins"/>
    <property type="match status" value="1"/>
</dbReference>
<dbReference type="InterPro" id="IPR052200">
    <property type="entry name" value="Protoporphyrinogen_IX_DH"/>
</dbReference>
<keyword evidence="6 12" id="KW-0560">Oxidoreductase</keyword>
<dbReference type="RefSeq" id="WP_162122187.1">
    <property type="nucleotide sequence ID" value="NZ_CP048108.1"/>
</dbReference>
<comment type="pathway">
    <text evidence="2 12">Porphyrin-containing compound metabolism; protoporphyrin-IX biosynthesis; protoporphyrin-IX from protoporphyrinogen-IX: step 1/1.</text>
</comment>
<name>A0A6P1UXY7_9ENTR</name>
<comment type="subcellular location">
    <subcellularLocation>
        <location evidence="12">Cell membrane</location>
        <topology evidence="12">Peripheral membrane protein</topology>
    </subcellularLocation>
    <subcellularLocation>
        <location evidence="1">Membrane</location>
    </subcellularLocation>
</comment>
<dbReference type="InterPro" id="IPR029039">
    <property type="entry name" value="Flavoprotein-like_sf"/>
</dbReference>
<accession>A0A6P1UXY7</accession>
<comment type="function">
    <text evidence="12">Catalyzes the 6-electron oxidation of protoporphyrinogen IX to form protoporphyrin IX; under anaerobic conditions uses menaquinone as an electron acceptor, under aerobic conditions uses ubiquinone as an electron acceptor.</text>
</comment>
<dbReference type="UniPathway" id="UPA00251">
    <property type="reaction ID" value="UER00324"/>
</dbReference>
<feature type="domain" description="Flavodoxin-like" evidence="13">
    <location>
        <begin position="3"/>
        <end position="172"/>
    </location>
</feature>
<gene>
    <name evidence="12 14" type="primary">hemG</name>
    <name evidence="14" type="ORF">GW952_20220</name>
</gene>
<reference evidence="14 15" key="1">
    <citation type="submission" date="2020-01" db="EMBL/GenBank/DDBJ databases">
        <title>Bactrocera dorsalis gut bacteria genome.</title>
        <authorList>
            <person name="Zhang H."/>
            <person name="Cai Z."/>
        </authorList>
    </citation>
    <scope>NUCLEOTIDE SEQUENCE [LARGE SCALE GENOMIC DNA]</scope>
    <source>
        <strain evidence="14 15">BD177</strain>
    </source>
</reference>
<dbReference type="GO" id="GO:0010181">
    <property type="term" value="F:FMN binding"/>
    <property type="evidence" value="ECO:0007669"/>
    <property type="project" value="UniProtKB-UniRule"/>
</dbReference>
<dbReference type="PANTHER" id="PTHR38030">
    <property type="entry name" value="PROTOPORPHYRINOGEN IX DEHYDROGENASE [MENAQUINONE]"/>
    <property type="match status" value="1"/>
</dbReference>
<dbReference type="InterPro" id="IPR026816">
    <property type="entry name" value="Flavodoxin_dom"/>
</dbReference>
<keyword evidence="12" id="KW-1003">Cell membrane</keyword>
<sequence>MKTLILFSTRDGQTREIASYLASELKEQGIDADTIDLNRTNEVEWRLYDRVVIGASIRYGHFHPALERFVKTHLQSLQALPGAFFSVNLVARKPEKRTPQTNSYTRKFLLNSPWQPQHCAVFAGALRYPRYRWYDRFMIRLIMKMTGGETDVSKEVVYTDWQQVGRFAREIAQMTANSALNHPGDGKLSER</sequence>
<evidence type="ECO:0000256" key="12">
    <source>
        <dbReference type="HAMAP-Rule" id="MF_00853"/>
    </source>
</evidence>
<evidence type="ECO:0000256" key="6">
    <source>
        <dbReference type="ARBA" id="ARBA00023002"/>
    </source>
</evidence>
<dbReference type="EC" id="1.3.5.3" evidence="12"/>
<evidence type="ECO:0000256" key="2">
    <source>
        <dbReference type="ARBA" id="ARBA00005073"/>
    </source>
</evidence>
<dbReference type="EMBL" id="CP048108">
    <property type="protein sequence ID" value="QHS47761.1"/>
    <property type="molecule type" value="Genomic_DNA"/>
</dbReference>
<evidence type="ECO:0000256" key="11">
    <source>
        <dbReference type="ARBA" id="ARBA00052484"/>
    </source>
</evidence>
<keyword evidence="3 12" id="KW-0285">Flavoprotein</keyword>
<comment type="similarity">
    <text evidence="12">Belongs to the HemG family.</text>
</comment>
<evidence type="ECO:0000256" key="8">
    <source>
        <dbReference type="ARBA" id="ARBA00023244"/>
    </source>
</evidence>
<dbReference type="PROSITE" id="PS00201">
    <property type="entry name" value="FLAVODOXIN"/>
    <property type="match status" value="1"/>
</dbReference>
<dbReference type="HAMAP" id="MF_00853">
    <property type="entry name" value="HemG"/>
    <property type="match status" value="1"/>
</dbReference>
<comment type="catalytic activity">
    <reaction evidence="11 12">
        <text>protoporphyrinogen IX + 3 a menaquinone = protoporphyrin IX + 3 a menaquinol</text>
        <dbReference type="Rhea" id="RHEA:27409"/>
        <dbReference type="Rhea" id="RHEA-COMP:9537"/>
        <dbReference type="Rhea" id="RHEA-COMP:9539"/>
        <dbReference type="ChEBI" id="CHEBI:16374"/>
        <dbReference type="ChEBI" id="CHEBI:18151"/>
        <dbReference type="ChEBI" id="CHEBI:57306"/>
        <dbReference type="ChEBI" id="CHEBI:57307"/>
        <dbReference type="EC" id="1.3.5.3"/>
    </reaction>
</comment>
<comment type="cofactor">
    <cofactor evidence="12">
        <name>FMN</name>
        <dbReference type="ChEBI" id="CHEBI:58210"/>
    </cofactor>
    <text evidence="12">Binds 1 FMN non-covalently per subunit.</text>
</comment>
<evidence type="ECO:0000313" key="14">
    <source>
        <dbReference type="EMBL" id="QHS47761.1"/>
    </source>
</evidence>
<dbReference type="Gene3D" id="3.40.50.360">
    <property type="match status" value="1"/>
</dbReference>
<protein>
    <recommendedName>
        <fullName evidence="12">Protoporphyrinogen IX dehydrogenase [quinone]</fullName>
        <ecNumber evidence="12">1.3.5.3</ecNumber>
    </recommendedName>
    <alternativeName>
        <fullName evidence="12">Protoporphyrinogen IX dehydrogenase [menaquinone]</fullName>
    </alternativeName>
    <alternativeName>
        <fullName evidence="12">Protoporphyrinogen IX dehydrogenase [ubiquinone]</fullName>
    </alternativeName>
    <alternativeName>
        <fullName evidence="12">Protoporphyrinogen oxidase</fullName>
        <shortName evidence="12">PPO</shortName>
    </alternativeName>
</protein>
<comment type="catalytic activity">
    <reaction evidence="9 12">
        <text>protoporphyrinogen IX + 3 a ubiquinone = protoporphyrin IX + 3 a ubiquinol</text>
        <dbReference type="Rhea" id="RHEA:63936"/>
        <dbReference type="Rhea" id="RHEA-COMP:9565"/>
        <dbReference type="Rhea" id="RHEA-COMP:9566"/>
        <dbReference type="ChEBI" id="CHEBI:16389"/>
        <dbReference type="ChEBI" id="CHEBI:17976"/>
        <dbReference type="ChEBI" id="CHEBI:57306"/>
        <dbReference type="ChEBI" id="CHEBI:57307"/>
    </reaction>
</comment>
<keyword evidence="4 12" id="KW-0288">FMN</keyword>
<proteinExistence type="inferred from homology"/>
<dbReference type="InterPro" id="IPR001226">
    <property type="entry name" value="Flavodoxin_CS"/>
</dbReference>
<keyword evidence="7" id="KW-0472">Membrane</keyword>
<evidence type="ECO:0000256" key="7">
    <source>
        <dbReference type="ARBA" id="ARBA00023136"/>
    </source>
</evidence>
<evidence type="ECO:0000256" key="4">
    <source>
        <dbReference type="ARBA" id="ARBA00022643"/>
    </source>
</evidence>
<dbReference type="Pfam" id="PF12724">
    <property type="entry name" value="Flavodoxin_5"/>
    <property type="match status" value="1"/>
</dbReference>
<dbReference type="InterPro" id="IPR008254">
    <property type="entry name" value="Flavodoxin/NO_synth"/>
</dbReference>
<dbReference type="GO" id="GO:0070819">
    <property type="term" value="F:menaquinone-dependent protoporphyrinogen oxidase activity"/>
    <property type="evidence" value="ECO:0007669"/>
    <property type="project" value="UniProtKB-UniRule"/>
</dbReference>
<dbReference type="Proteomes" id="UP000464389">
    <property type="component" value="Chromosome"/>
</dbReference>
<keyword evidence="5 12" id="KW-0547">Nucleotide-binding</keyword>
<dbReference type="GO" id="GO:0005886">
    <property type="term" value="C:plasma membrane"/>
    <property type="evidence" value="ECO:0007669"/>
    <property type="project" value="UniProtKB-SubCell"/>
</dbReference>